<accession>A0A1B1C6V7</accession>
<dbReference type="EMBL" id="CP016286">
    <property type="protein sequence ID" value="ANP85525.1"/>
    <property type="molecule type" value="Genomic_DNA"/>
</dbReference>
<reference evidence="2 3" key="1">
    <citation type="submission" date="2016-06" db="EMBL/GenBank/DDBJ databases">
        <title>Microsymbionts genomes from the relict species Vavilovia formosa.</title>
        <authorList>
            <person name="Chirak E."/>
            <person name="Kimeklis A."/>
            <person name="Andronov E."/>
        </authorList>
    </citation>
    <scope>NUCLEOTIDE SEQUENCE [LARGE SCALE GENOMIC DNA]</scope>
    <source>
        <strain evidence="2 3">Vaf10</strain>
    </source>
</reference>
<dbReference type="Pfam" id="PF14080">
    <property type="entry name" value="DUF4261"/>
    <property type="match status" value="1"/>
</dbReference>
<dbReference type="AlphaFoldDB" id="A0A1B1C6V7"/>
<proteinExistence type="predicted"/>
<gene>
    <name evidence="2" type="ORF">BA011_07125</name>
</gene>
<evidence type="ECO:0000313" key="2">
    <source>
        <dbReference type="EMBL" id="ANP85525.1"/>
    </source>
</evidence>
<dbReference type="RefSeq" id="WP_065279912.1">
    <property type="nucleotide sequence ID" value="NZ_CP016286.1"/>
</dbReference>
<dbReference type="OrthoDB" id="8351372at2"/>
<dbReference type="Proteomes" id="UP000092691">
    <property type="component" value="Chromosome"/>
</dbReference>
<feature type="domain" description="DUF4261" evidence="1">
    <location>
        <begin position="175"/>
        <end position="241"/>
    </location>
</feature>
<evidence type="ECO:0000313" key="3">
    <source>
        <dbReference type="Proteomes" id="UP000092691"/>
    </source>
</evidence>
<evidence type="ECO:0000259" key="1">
    <source>
        <dbReference type="Pfam" id="PF14080"/>
    </source>
</evidence>
<name>A0A1B1C6V7_RHILE</name>
<organism evidence="2 3">
    <name type="scientific">Rhizobium leguminosarum</name>
    <dbReference type="NCBI Taxonomy" id="384"/>
    <lineage>
        <taxon>Bacteria</taxon>
        <taxon>Pseudomonadati</taxon>
        <taxon>Pseudomonadota</taxon>
        <taxon>Alphaproteobacteria</taxon>
        <taxon>Hyphomicrobiales</taxon>
        <taxon>Rhizobiaceae</taxon>
        <taxon>Rhizobium/Agrobacterium group</taxon>
        <taxon>Rhizobium</taxon>
    </lineage>
</organism>
<protein>
    <recommendedName>
        <fullName evidence="1">DUF4261 domain-containing protein</fullName>
    </recommendedName>
</protein>
<sequence length="266" mass="29418">MIAIVFMKDGDSDCLSPISLALRQSWPGSSIDVSENDENKPLFVFYDSTLGGSVMFMDAQAPLGEGDPQIRNAWFWPTAWKELSQHRSHIIVTIFGGGSGKQKALALQRMLQVILTSIPSAIGVVSLSSGALLPTSMVLPLVEKDTEVAIPIFVSCLFATENPSRFPKPSIFCSTEGLMNFGLKNIEARGYPGTIPDLHEFMLAFAAYLIEHEANVADGDTVGSTEQKILVKIEKSLFRESQVYSLYFQGMTWRAKLWRFLFGNRP</sequence>
<dbReference type="InterPro" id="IPR025357">
    <property type="entry name" value="DUF4261"/>
</dbReference>